<keyword evidence="6" id="KW-1185">Reference proteome</keyword>
<dbReference type="OMA" id="FIWLESR"/>
<evidence type="ECO:0000259" key="4">
    <source>
        <dbReference type="Pfam" id="PF18052"/>
    </source>
</evidence>
<reference evidence="5" key="1">
    <citation type="journal article" date="2017" name="Nature">
        <title>The genome of Chenopodium quinoa.</title>
        <authorList>
            <person name="Jarvis D.E."/>
            <person name="Ho Y.S."/>
            <person name="Lightfoot D.J."/>
            <person name="Schmoeckel S.M."/>
            <person name="Li B."/>
            <person name="Borm T.J.A."/>
            <person name="Ohyanagi H."/>
            <person name="Mineta K."/>
            <person name="Michell C.T."/>
            <person name="Saber N."/>
            <person name="Kharbatia N.M."/>
            <person name="Rupper R.R."/>
            <person name="Sharp A.R."/>
            <person name="Dally N."/>
            <person name="Boughton B.A."/>
            <person name="Woo Y.H."/>
            <person name="Gao G."/>
            <person name="Schijlen E.G.W.M."/>
            <person name="Guo X."/>
            <person name="Momin A.A."/>
            <person name="Negrao S."/>
            <person name="Al-Babili S."/>
            <person name="Gehring C."/>
            <person name="Roessner U."/>
            <person name="Jung C."/>
            <person name="Murphy K."/>
            <person name="Arold S.T."/>
            <person name="Gojobori T."/>
            <person name="van der Linden C.G."/>
            <person name="van Loo E.N."/>
            <person name="Jellen E.N."/>
            <person name="Maughan P.J."/>
            <person name="Tester M."/>
        </authorList>
    </citation>
    <scope>NUCLEOTIDE SEQUENCE [LARGE SCALE GENOMIC DNA]</scope>
    <source>
        <strain evidence="5">cv. PI 614886</strain>
    </source>
</reference>
<evidence type="ECO:0000256" key="3">
    <source>
        <dbReference type="ARBA" id="ARBA00022821"/>
    </source>
</evidence>
<dbReference type="Gramene" id="AUR62038561-RA">
    <property type="protein sequence ID" value="AUR62038561-RA:cds"/>
    <property type="gene ID" value="AUR62038561"/>
</dbReference>
<reference evidence="5" key="2">
    <citation type="submission" date="2021-03" db="UniProtKB">
        <authorList>
            <consortium name="EnsemblPlants"/>
        </authorList>
    </citation>
    <scope>IDENTIFICATION</scope>
</reference>
<dbReference type="Gene3D" id="1.20.5.4130">
    <property type="match status" value="1"/>
</dbReference>
<keyword evidence="2" id="KW-0547">Nucleotide-binding</keyword>
<organism evidence="5 6">
    <name type="scientific">Chenopodium quinoa</name>
    <name type="common">Quinoa</name>
    <dbReference type="NCBI Taxonomy" id="63459"/>
    <lineage>
        <taxon>Eukaryota</taxon>
        <taxon>Viridiplantae</taxon>
        <taxon>Streptophyta</taxon>
        <taxon>Embryophyta</taxon>
        <taxon>Tracheophyta</taxon>
        <taxon>Spermatophyta</taxon>
        <taxon>Magnoliopsida</taxon>
        <taxon>eudicotyledons</taxon>
        <taxon>Gunneridae</taxon>
        <taxon>Pentapetalae</taxon>
        <taxon>Caryophyllales</taxon>
        <taxon>Chenopodiaceae</taxon>
        <taxon>Chenopodioideae</taxon>
        <taxon>Atripliceae</taxon>
        <taxon>Chenopodium</taxon>
    </lineage>
</organism>
<dbReference type="Proteomes" id="UP000596660">
    <property type="component" value="Unplaced"/>
</dbReference>
<accession>A0A803N0S7</accession>
<dbReference type="GO" id="GO:0000166">
    <property type="term" value="F:nucleotide binding"/>
    <property type="evidence" value="ECO:0007669"/>
    <property type="project" value="UniProtKB-KW"/>
</dbReference>
<sequence length="193" mass="21889">MNAIVENAVGGLLASEAHGVIGIVLSRINAEIKLAWGFKKELEELQVQLSTVMEMLQGACSQAITNSLMDDWLKKIKDAAYDADDLLDEWSYEALEARIRIRKRDKFIRGVSKPFYSLRMGHKERDLTKLISNIYSDGYKLGIKPIGVAAGEIYNNQHSHQIEDQETRLCNMRHYVDEKLLIGRDEELAHAPC</sequence>
<dbReference type="GO" id="GO:0006952">
    <property type="term" value="P:defense response"/>
    <property type="evidence" value="ECO:0007669"/>
    <property type="project" value="UniProtKB-KW"/>
</dbReference>
<keyword evidence="3" id="KW-0611">Plant defense</keyword>
<dbReference type="AlphaFoldDB" id="A0A803N0S7"/>
<feature type="domain" description="Disease resistance N-terminal" evidence="4">
    <location>
        <begin position="21"/>
        <end position="103"/>
    </location>
</feature>
<evidence type="ECO:0000256" key="1">
    <source>
        <dbReference type="ARBA" id="ARBA00022737"/>
    </source>
</evidence>
<dbReference type="EnsemblPlants" id="AUR62038561-RA">
    <property type="protein sequence ID" value="AUR62038561-RA:cds"/>
    <property type="gene ID" value="AUR62038561"/>
</dbReference>
<evidence type="ECO:0000313" key="5">
    <source>
        <dbReference type="EnsemblPlants" id="AUR62038561-RA:cds"/>
    </source>
</evidence>
<keyword evidence="1" id="KW-0677">Repeat</keyword>
<proteinExistence type="predicted"/>
<evidence type="ECO:0000313" key="6">
    <source>
        <dbReference type="Proteomes" id="UP000596660"/>
    </source>
</evidence>
<protein>
    <recommendedName>
        <fullName evidence="4">Disease resistance N-terminal domain-containing protein</fullName>
    </recommendedName>
</protein>
<dbReference type="Pfam" id="PF18052">
    <property type="entry name" value="Rx_N"/>
    <property type="match status" value="1"/>
</dbReference>
<dbReference type="InterPro" id="IPR041118">
    <property type="entry name" value="Rx_N"/>
</dbReference>
<evidence type="ECO:0000256" key="2">
    <source>
        <dbReference type="ARBA" id="ARBA00022741"/>
    </source>
</evidence>
<name>A0A803N0S7_CHEQI</name>